<accession>A0A6G9YBC0</accession>
<evidence type="ECO:0000313" key="1">
    <source>
        <dbReference type="EMBL" id="QIS10502.1"/>
    </source>
</evidence>
<name>A0A6G9YBC0_9NOCA</name>
<reference evidence="1 2" key="1">
    <citation type="journal article" date="2019" name="ACS Chem. Biol.">
        <title>Identification and Mobilization of a Cryptic Antibiotic Biosynthesis Gene Locus from a Human-Pathogenic Nocardia Isolate.</title>
        <authorList>
            <person name="Herisse M."/>
            <person name="Ishida K."/>
            <person name="Porter J.L."/>
            <person name="Howden B."/>
            <person name="Hertweck C."/>
            <person name="Stinear T.P."/>
            <person name="Pidot S.J."/>
        </authorList>
    </citation>
    <scope>NUCLEOTIDE SEQUENCE [LARGE SCALE GENOMIC DNA]</scope>
    <source>
        <strain evidence="1 2">AUSMDU00012717</strain>
    </source>
</reference>
<gene>
    <name evidence="1" type="ORF">F5544_13065</name>
</gene>
<evidence type="ECO:0000313" key="2">
    <source>
        <dbReference type="Proteomes" id="UP000503540"/>
    </source>
</evidence>
<dbReference type="AlphaFoldDB" id="A0A6G9YBC0"/>
<dbReference type="KEGG" id="nah:F5544_13065"/>
<keyword evidence="2" id="KW-1185">Reference proteome</keyword>
<dbReference type="Proteomes" id="UP000503540">
    <property type="component" value="Chromosome"/>
</dbReference>
<sequence>MTDSEALAGWAIVSKPPGSYADYSVLAASRAPYSERDIKVLVLGRNPGNSPSPQDPEPAALPWVWFQPAAINDISYLGITIRSWTKEVDATNRPIAINHFCCLPLDEFITAGWGFIDFYQAAMRLRPTIDAMRPGDDQQIPVQLSAPQPRPTGSWNEDALRYAAAALLDKERNVALLSGPTKLESRLALLDSIAELLPRGARGWLTASAWAEFGGKYRIALTFAQGGRAGDVTVDVRTAAVTGPVLSPAAANYQAALGLLCAKHGTDGLAHRLAQLTGLRERGAGSALAALEDMDLPDIVHSSAVRRCLRLEQLRKLWAQGKAETLGVDRLGAVLTAYLDRAGVVDMVNDRENFTRSWNFVVREVGTSTLHEALTRAFGRLLRATPGEETLWRLADFARRLDAGRAFAEVLRTESSSDLFGRDEVAGAIVDLVAESYWTTLLAPTIVAAPRLTAAAIRAVFVTKQGAGAQWPHELDQVSSSDALWQRASRLFQGLARRTGGLQPADIEELWRADPTLVHELLNIARAERSDQLGILVSALLPLAEGNSAIALPQSLIDALCSLPVSDPAQQARIDFLAYRNGGHPKRGLETGEAYRRALLDISRRERLTTDERAILLDFVADRLQPGWATEDGGSILDLLWQLSHPDGATSVVTHLLRRAVAEEVGRSGDRLIGERAMHLWMTEIDKDPESARIAVQLRVRRLSAETPLDDVAAIVADLYRHEVREHELIAILEQRGCVWHPTQCLEIAARTTAILAWQRLEEPPHTPGMWLIAARMEGRLGGRPSSDDVRALDAVAQAKLDLCRAVLAATRNSGEATRIRRAADTVRQFVPGLGSKDSGADR</sequence>
<dbReference type="RefSeq" id="WP_167473472.1">
    <property type="nucleotide sequence ID" value="NZ_CP046172.1"/>
</dbReference>
<proteinExistence type="predicted"/>
<organism evidence="1 2">
    <name type="scientific">Nocardia arthritidis</name>
    <dbReference type="NCBI Taxonomy" id="228602"/>
    <lineage>
        <taxon>Bacteria</taxon>
        <taxon>Bacillati</taxon>
        <taxon>Actinomycetota</taxon>
        <taxon>Actinomycetes</taxon>
        <taxon>Mycobacteriales</taxon>
        <taxon>Nocardiaceae</taxon>
        <taxon>Nocardia</taxon>
    </lineage>
</organism>
<protein>
    <submittedName>
        <fullName evidence="1">Uncharacterized protein</fullName>
    </submittedName>
</protein>
<dbReference type="EMBL" id="CP046172">
    <property type="protein sequence ID" value="QIS10502.1"/>
    <property type="molecule type" value="Genomic_DNA"/>
</dbReference>